<reference evidence="2 3" key="1">
    <citation type="journal article" date="2010" name="Nature">
        <title>Comparative genomics reveals mobile pathogenicity chromosomes in Fusarium.</title>
        <authorList>
            <person name="Ma L.J."/>
            <person name="van der Does H.C."/>
            <person name="Borkovich K.A."/>
            <person name="Coleman J.J."/>
            <person name="Daboussi M.J."/>
            <person name="Di Pietro A."/>
            <person name="Dufresne M."/>
            <person name="Freitag M."/>
            <person name="Grabherr M."/>
            <person name="Henrissat B."/>
            <person name="Houterman P.M."/>
            <person name="Kang S."/>
            <person name="Shim W.B."/>
            <person name="Woloshuk C."/>
            <person name="Xie X."/>
            <person name="Xu J.R."/>
            <person name="Antoniw J."/>
            <person name="Baker S.E."/>
            <person name="Bluhm B.H."/>
            <person name="Breakspear A."/>
            <person name="Brown D.W."/>
            <person name="Butchko R.A."/>
            <person name="Chapman S."/>
            <person name="Coulson R."/>
            <person name="Coutinho P.M."/>
            <person name="Danchin E.G."/>
            <person name="Diener A."/>
            <person name="Gale L.R."/>
            <person name="Gardiner D.M."/>
            <person name="Goff S."/>
            <person name="Hammond-Kosack K.E."/>
            <person name="Hilburn K."/>
            <person name="Hua-Van A."/>
            <person name="Jonkers W."/>
            <person name="Kazan K."/>
            <person name="Kodira C.D."/>
            <person name="Koehrsen M."/>
            <person name="Kumar L."/>
            <person name="Lee Y.H."/>
            <person name="Li L."/>
            <person name="Manners J.M."/>
            <person name="Miranda-Saavedra D."/>
            <person name="Mukherjee M."/>
            <person name="Park G."/>
            <person name="Park J."/>
            <person name="Park S.Y."/>
            <person name="Proctor R.H."/>
            <person name="Regev A."/>
            <person name="Ruiz-Roldan M.C."/>
            <person name="Sain D."/>
            <person name="Sakthikumar S."/>
            <person name="Sykes S."/>
            <person name="Schwartz D.C."/>
            <person name="Turgeon B.G."/>
            <person name="Wapinski I."/>
            <person name="Yoder O."/>
            <person name="Young S."/>
            <person name="Zeng Q."/>
            <person name="Zhou S."/>
            <person name="Galagan J."/>
            <person name="Cuomo C.A."/>
            <person name="Kistler H.C."/>
            <person name="Rep M."/>
        </authorList>
    </citation>
    <scope>NUCLEOTIDE SEQUENCE [LARGE SCALE GENOMIC DNA]</scope>
    <source>
        <strain evidence="3">M3125 / FGSC 7600</strain>
    </source>
</reference>
<dbReference type="VEuPathDB" id="FungiDB:FVEG_06608"/>
<dbReference type="EMBL" id="CM000584">
    <property type="protein sequence ID" value="EWG45981.1"/>
    <property type="molecule type" value="Genomic_DNA"/>
</dbReference>
<feature type="region of interest" description="Disordered" evidence="1">
    <location>
        <begin position="17"/>
        <end position="40"/>
    </location>
</feature>
<protein>
    <submittedName>
        <fullName evidence="2">Uncharacterized protein</fullName>
    </submittedName>
</protein>
<dbReference type="RefSeq" id="XP_018752172.1">
    <property type="nucleotide sequence ID" value="XM_018894991.1"/>
</dbReference>
<evidence type="ECO:0000313" key="3">
    <source>
        <dbReference type="Proteomes" id="UP000009096"/>
    </source>
</evidence>
<sequence length="130" mass="14851">MRNSGCDTLAGHRLDIPGSGALQRGKPSTFLSRPKANRDQDGKDWVDIEFESMNKSSFIIDEFHHDRLAASHWILCSFEISRPFTAPCSHHHLSTNREATQHQHIPKNASTVVKSLYYRNISKVIHTERQ</sequence>
<dbReference type="GeneID" id="30064488"/>
<organism evidence="2 3">
    <name type="scientific">Gibberella moniliformis (strain M3125 / FGSC 7600)</name>
    <name type="common">Maize ear and stalk rot fungus</name>
    <name type="synonym">Fusarium verticillioides</name>
    <dbReference type="NCBI Taxonomy" id="334819"/>
    <lineage>
        <taxon>Eukaryota</taxon>
        <taxon>Fungi</taxon>
        <taxon>Dikarya</taxon>
        <taxon>Ascomycota</taxon>
        <taxon>Pezizomycotina</taxon>
        <taxon>Sordariomycetes</taxon>
        <taxon>Hypocreomycetidae</taxon>
        <taxon>Hypocreales</taxon>
        <taxon>Nectriaceae</taxon>
        <taxon>Fusarium</taxon>
        <taxon>Fusarium fujikuroi species complex</taxon>
    </lineage>
</organism>
<evidence type="ECO:0000256" key="1">
    <source>
        <dbReference type="SAM" id="MobiDB-lite"/>
    </source>
</evidence>
<keyword evidence="3" id="KW-1185">Reference proteome</keyword>
<dbReference type="AlphaFoldDB" id="W7M4R6"/>
<gene>
    <name evidence="2" type="ORF">FVEG_06608</name>
</gene>
<proteinExistence type="predicted"/>
<name>W7M4R6_GIBM7</name>
<dbReference type="KEGG" id="fvr:FVEG_06608"/>
<evidence type="ECO:0000313" key="2">
    <source>
        <dbReference type="EMBL" id="EWG45981.1"/>
    </source>
</evidence>
<dbReference type="HOGENOM" id="CLU_1938345_0_0_1"/>
<dbReference type="Proteomes" id="UP000009096">
    <property type="component" value="Chromosome 7"/>
</dbReference>
<accession>W7M4R6</accession>
<dbReference type="EMBL" id="DS022249">
    <property type="protein sequence ID" value="EWG45981.1"/>
    <property type="molecule type" value="Genomic_DNA"/>
</dbReference>